<feature type="compositionally biased region" description="Polar residues" evidence="1">
    <location>
        <begin position="200"/>
        <end position="209"/>
    </location>
</feature>
<evidence type="ECO:0000313" key="2">
    <source>
        <dbReference type="EMBL" id="CAD2126754.1"/>
    </source>
</evidence>
<proteinExistence type="predicted"/>
<accession>A0A6V7TM97</accession>
<feature type="region of interest" description="Disordered" evidence="1">
    <location>
        <begin position="97"/>
        <end position="127"/>
    </location>
</feature>
<feature type="compositionally biased region" description="Basic and acidic residues" evidence="1">
    <location>
        <begin position="179"/>
        <end position="191"/>
    </location>
</feature>
<reference evidence="2 3" key="1">
    <citation type="submission" date="2020-08" db="EMBL/GenBank/DDBJ databases">
        <authorList>
            <person name="Koutsovoulos G."/>
            <person name="Danchin GJ E."/>
        </authorList>
    </citation>
    <scope>NUCLEOTIDE SEQUENCE [LARGE SCALE GENOMIC DNA]</scope>
</reference>
<evidence type="ECO:0000313" key="3">
    <source>
        <dbReference type="Proteomes" id="UP000580250"/>
    </source>
</evidence>
<comment type="caution">
    <text evidence="2">The sequence shown here is derived from an EMBL/GenBank/DDBJ whole genome shotgun (WGS) entry which is preliminary data.</text>
</comment>
<organism evidence="2 3">
    <name type="scientific">Meloidogyne enterolobii</name>
    <name type="common">Root-knot nematode worm</name>
    <name type="synonym">Meloidogyne mayaguensis</name>
    <dbReference type="NCBI Taxonomy" id="390850"/>
    <lineage>
        <taxon>Eukaryota</taxon>
        <taxon>Metazoa</taxon>
        <taxon>Ecdysozoa</taxon>
        <taxon>Nematoda</taxon>
        <taxon>Chromadorea</taxon>
        <taxon>Rhabditida</taxon>
        <taxon>Tylenchina</taxon>
        <taxon>Tylenchomorpha</taxon>
        <taxon>Tylenchoidea</taxon>
        <taxon>Meloidogynidae</taxon>
        <taxon>Meloidogyninae</taxon>
        <taxon>Meloidogyne</taxon>
    </lineage>
</organism>
<gene>
    <name evidence="2" type="ORF">MENT_LOCUS1667</name>
</gene>
<name>A0A6V7TM97_MELEN</name>
<sequence>MSSSTEQNRRRFASSPFTWRSQSAPNRDKWYRRGPLSRQRSRQESSGGESSQILDHMVSRRLVSAIAAWHDLHVSLLQLSMSRAELNNIERKLTIRRRDGSDDSSSPSLVGSRRPSQRGRVEQRRISTKIRKVPSIRPNLLCPKTQIEQVCHQTTISSPSSSSSTSLSYLCSTTTNDSQNKKLEEKINERFNDEEEIKNSTKNRSNSFGHIQKGKSKEHSLIHQNTENNELPTTSSPPTWTATFAQSLQIRSSSTRRRIRSPRPPAKHILILKHSVQLLEPKTQGIECISSTNTSNQSTNFKENKQTLETTNSLKRRGKRRCFSVAKLDENRKQTNCQKITNTRRRQFSYQSEDTDNEKIINNEYSTSNNDEFLTSCSSGIISENELDVIYNQERIHSLSSPELSPDELKQLFPELSDHWR</sequence>
<dbReference type="Proteomes" id="UP000580250">
    <property type="component" value="Unassembled WGS sequence"/>
</dbReference>
<dbReference type="OrthoDB" id="5875784at2759"/>
<feature type="compositionally biased region" description="Low complexity" evidence="1">
    <location>
        <begin position="155"/>
        <end position="175"/>
    </location>
</feature>
<feature type="compositionally biased region" description="Polar residues" evidence="1">
    <location>
        <begin position="15"/>
        <end position="25"/>
    </location>
</feature>
<feature type="region of interest" description="Disordered" evidence="1">
    <location>
        <begin position="1"/>
        <end position="52"/>
    </location>
</feature>
<evidence type="ECO:0000256" key="1">
    <source>
        <dbReference type="SAM" id="MobiDB-lite"/>
    </source>
</evidence>
<feature type="compositionally biased region" description="Low complexity" evidence="1">
    <location>
        <begin position="103"/>
        <end position="114"/>
    </location>
</feature>
<dbReference type="AlphaFoldDB" id="A0A6V7TM97"/>
<protein>
    <submittedName>
        <fullName evidence="2">Uncharacterized protein</fullName>
    </submittedName>
</protein>
<dbReference type="EMBL" id="CAJEWN010000005">
    <property type="protein sequence ID" value="CAD2126754.1"/>
    <property type="molecule type" value="Genomic_DNA"/>
</dbReference>
<feature type="region of interest" description="Disordered" evidence="1">
    <location>
        <begin position="155"/>
        <end position="220"/>
    </location>
</feature>